<reference evidence="1 3" key="1">
    <citation type="submission" date="2018-10" db="EMBL/GenBank/DDBJ databases">
        <title>Co-occurring genomic capacity for anaerobic methane metabolism and dissimilatory sulfite reduction discovered in the Korarchaeota.</title>
        <authorList>
            <person name="Mckay L.J."/>
            <person name="Dlakic M."/>
            <person name="Fields M.W."/>
            <person name="Delmont T.O."/>
            <person name="Eren A.M."/>
            <person name="Jay Z.J."/>
            <person name="Klingelsmith K.B."/>
            <person name="Rusch D.B."/>
            <person name="Inskeep W.P."/>
        </authorList>
    </citation>
    <scope>NUCLEOTIDE SEQUENCE [LARGE SCALE GENOMIC DNA]</scope>
    <source>
        <strain evidence="1 3">MDKW</strain>
    </source>
</reference>
<accession>A0A429GHV7</accession>
<organism evidence="1 3">
    <name type="scientific">Candidatus Methanodesulfokora washburnensis</name>
    <dbReference type="NCBI Taxonomy" id="2478471"/>
    <lineage>
        <taxon>Archaea</taxon>
        <taxon>Thermoproteota</taxon>
        <taxon>Candidatus Korarchaeia</taxon>
        <taxon>Candidatus Korarchaeia incertae sedis</taxon>
        <taxon>Candidatus Methanodesulfokora</taxon>
    </lineage>
</organism>
<name>A0A429GHV7_9CREN</name>
<reference evidence="2 4" key="2">
    <citation type="journal article" date="2019" name="Nat. Microbiol.">
        <title>Wide diversity of methane and short-chain alkane metabolisms in uncultured archaea.</title>
        <authorList>
            <person name="Borrel G."/>
            <person name="Adam P.S."/>
            <person name="McKay L.J."/>
            <person name="Chen L.X."/>
            <person name="Sierra-Garcia I.N."/>
            <person name="Sieber C.M."/>
            <person name="Letourneur Q."/>
            <person name="Ghozlane A."/>
            <person name="Andersen G.L."/>
            <person name="Li W.J."/>
            <person name="Hallam S.J."/>
            <person name="Muyzer G."/>
            <person name="de Oliveira V.M."/>
            <person name="Inskeep W.P."/>
            <person name="Banfield J.F."/>
            <person name="Gribaldo S."/>
        </authorList>
    </citation>
    <scope>NUCLEOTIDE SEQUENCE [LARGE SCALE GENOMIC DNA]</scope>
    <source>
        <strain evidence="2">NM4</strain>
    </source>
</reference>
<evidence type="ECO:0000313" key="2">
    <source>
        <dbReference type="EMBL" id="RZN60653.1"/>
    </source>
</evidence>
<dbReference type="OrthoDB" id="350054at2157"/>
<dbReference type="EMBL" id="RXII01000085">
    <property type="protein sequence ID" value="RZN60653.1"/>
    <property type="molecule type" value="Genomic_DNA"/>
</dbReference>
<dbReference type="Proteomes" id="UP000277582">
    <property type="component" value="Unassembled WGS sequence"/>
</dbReference>
<dbReference type="AlphaFoldDB" id="A0A429GHV7"/>
<evidence type="ECO:0008006" key="5">
    <source>
        <dbReference type="Google" id="ProtNLM"/>
    </source>
</evidence>
<keyword evidence="3" id="KW-1185">Reference proteome</keyword>
<sequence>MPQYKHLQLLEKLRRSSFFTYSFVEHSVGRNYAKLLIHRLKKRGEIEELMKGVYTFRKSPYIIVKAIPMAYIGLGSAAFLHNAWEQVTALTVLSPMVSSLIKGGMREIAGYKVYLRRISEKMYFGYDYIFLDEIGEFVRVSDPEKTLIDIIYYRYPFRDDIIPRLVELVDKEKLTKYADEMRRRGVRSWRSITSYLEKL</sequence>
<dbReference type="RefSeq" id="WP_125671928.1">
    <property type="nucleotide sequence ID" value="NZ_RCOS01000118.1"/>
</dbReference>
<dbReference type="EMBL" id="RCOS01000118">
    <property type="protein sequence ID" value="RSN73408.1"/>
    <property type="molecule type" value="Genomic_DNA"/>
</dbReference>
<protein>
    <recommendedName>
        <fullName evidence="5">AbiEi antitoxin C-terminal domain-containing protein</fullName>
    </recommendedName>
</protein>
<gene>
    <name evidence="1" type="ORF">D6D85_10525</name>
    <name evidence="2" type="ORF">EF810_05610</name>
</gene>
<evidence type="ECO:0000313" key="3">
    <source>
        <dbReference type="Proteomes" id="UP000277582"/>
    </source>
</evidence>
<evidence type="ECO:0000313" key="4">
    <source>
        <dbReference type="Proteomes" id="UP000316217"/>
    </source>
</evidence>
<proteinExistence type="predicted"/>
<evidence type="ECO:0000313" key="1">
    <source>
        <dbReference type="EMBL" id="RSN73408.1"/>
    </source>
</evidence>
<dbReference type="Proteomes" id="UP000316217">
    <property type="component" value="Unassembled WGS sequence"/>
</dbReference>
<comment type="caution">
    <text evidence="1">The sequence shown here is derived from an EMBL/GenBank/DDBJ whole genome shotgun (WGS) entry which is preliminary data.</text>
</comment>